<evidence type="ECO:0000256" key="4">
    <source>
        <dbReference type="RuleBase" id="RU000363"/>
    </source>
</evidence>
<gene>
    <name evidence="5" type="ORF">B0T18DRAFT_324451</name>
</gene>
<dbReference type="PANTHER" id="PTHR43976">
    <property type="entry name" value="SHORT CHAIN DEHYDROGENASE"/>
    <property type="match status" value="1"/>
</dbReference>
<dbReference type="PROSITE" id="PS00061">
    <property type="entry name" value="ADH_SHORT"/>
    <property type="match status" value="1"/>
</dbReference>
<dbReference type="InterPro" id="IPR002347">
    <property type="entry name" value="SDR_fam"/>
</dbReference>
<dbReference type="Pfam" id="PF00106">
    <property type="entry name" value="adh_short"/>
    <property type="match status" value="1"/>
</dbReference>
<keyword evidence="2" id="KW-0521">NADP</keyword>
<sequence length="307" mass="32620">MAPQIWLVTGTTSGIGKMVIQELVRRGDKVIATGRKVEERLGAYKSDSLRLLELDISADRVALAAKVQEAWAIFGHIDVVLNNAGMNQLMSAEEASEDHINALLTTNLLGAVRLTQAVLPLMRARRSGTLAFISSSSAWNSLPFMSLYAASKAGLSAFVESLHKEIRPLGLRAVAIECGGFPTSLSQARDGAPPPPPPTQIADYVPGLTALGGMFASDPAAYMPGDLARVAPRIVDVVKREGPAAGRPWAVRVVLGSDAHAAIAQKVREVAGLLDEWKDVSYSTDSDAHKGGATEAYLEAVSILEKE</sequence>
<dbReference type="PRINTS" id="PR00081">
    <property type="entry name" value="GDHRDH"/>
</dbReference>
<evidence type="ECO:0000313" key="5">
    <source>
        <dbReference type="EMBL" id="KAK0746052.1"/>
    </source>
</evidence>
<evidence type="ECO:0008006" key="7">
    <source>
        <dbReference type="Google" id="ProtNLM"/>
    </source>
</evidence>
<dbReference type="InterPro" id="IPR020904">
    <property type="entry name" value="Sc_DH/Rdtase_CS"/>
</dbReference>
<dbReference type="AlphaFoldDB" id="A0AA40EV18"/>
<evidence type="ECO:0000256" key="3">
    <source>
        <dbReference type="ARBA" id="ARBA00023002"/>
    </source>
</evidence>
<keyword evidence="6" id="KW-1185">Reference proteome</keyword>
<dbReference type="InterPro" id="IPR036291">
    <property type="entry name" value="NAD(P)-bd_dom_sf"/>
</dbReference>
<protein>
    <recommendedName>
        <fullName evidence="7">NAD(P)-binding protein</fullName>
    </recommendedName>
</protein>
<dbReference type="PANTHER" id="PTHR43976:SF16">
    <property type="entry name" value="SHORT-CHAIN DEHYDROGENASE_REDUCTASE FAMILY PROTEIN"/>
    <property type="match status" value="1"/>
</dbReference>
<evidence type="ECO:0000256" key="1">
    <source>
        <dbReference type="ARBA" id="ARBA00006484"/>
    </source>
</evidence>
<dbReference type="CDD" id="cd05374">
    <property type="entry name" value="17beta-HSD-like_SDR_c"/>
    <property type="match status" value="1"/>
</dbReference>
<evidence type="ECO:0000313" key="6">
    <source>
        <dbReference type="Proteomes" id="UP001172155"/>
    </source>
</evidence>
<accession>A0AA40EV18</accession>
<keyword evidence="3" id="KW-0560">Oxidoreductase</keyword>
<comment type="similarity">
    <text evidence="1 4">Belongs to the short-chain dehydrogenases/reductases (SDR) family.</text>
</comment>
<dbReference type="SUPFAM" id="SSF51735">
    <property type="entry name" value="NAD(P)-binding Rossmann-fold domains"/>
    <property type="match status" value="1"/>
</dbReference>
<organism evidence="5 6">
    <name type="scientific">Schizothecium vesticola</name>
    <dbReference type="NCBI Taxonomy" id="314040"/>
    <lineage>
        <taxon>Eukaryota</taxon>
        <taxon>Fungi</taxon>
        <taxon>Dikarya</taxon>
        <taxon>Ascomycota</taxon>
        <taxon>Pezizomycotina</taxon>
        <taxon>Sordariomycetes</taxon>
        <taxon>Sordariomycetidae</taxon>
        <taxon>Sordariales</taxon>
        <taxon>Schizotheciaceae</taxon>
        <taxon>Schizothecium</taxon>
    </lineage>
</organism>
<evidence type="ECO:0000256" key="2">
    <source>
        <dbReference type="ARBA" id="ARBA00022857"/>
    </source>
</evidence>
<dbReference type="Gene3D" id="3.40.50.720">
    <property type="entry name" value="NAD(P)-binding Rossmann-like Domain"/>
    <property type="match status" value="1"/>
</dbReference>
<dbReference type="InterPro" id="IPR051911">
    <property type="entry name" value="SDR_oxidoreductase"/>
</dbReference>
<dbReference type="EMBL" id="JAUKUD010000004">
    <property type="protein sequence ID" value="KAK0746052.1"/>
    <property type="molecule type" value="Genomic_DNA"/>
</dbReference>
<proteinExistence type="inferred from homology"/>
<dbReference type="Proteomes" id="UP001172155">
    <property type="component" value="Unassembled WGS sequence"/>
</dbReference>
<dbReference type="PRINTS" id="PR00080">
    <property type="entry name" value="SDRFAMILY"/>
</dbReference>
<name>A0AA40EV18_9PEZI</name>
<comment type="caution">
    <text evidence="5">The sequence shown here is derived from an EMBL/GenBank/DDBJ whole genome shotgun (WGS) entry which is preliminary data.</text>
</comment>
<reference evidence="5" key="1">
    <citation type="submission" date="2023-06" db="EMBL/GenBank/DDBJ databases">
        <title>Genome-scale phylogeny and comparative genomics of the fungal order Sordariales.</title>
        <authorList>
            <consortium name="Lawrence Berkeley National Laboratory"/>
            <person name="Hensen N."/>
            <person name="Bonometti L."/>
            <person name="Westerberg I."/>
            <person name="Brannstrom I.O."/>
            <person name="Guillou S."/>
            <person name="Cros-Aarteil S."/>
            <person name="Calhoun S."/>
            <person name="Haridas S."/>
            <person name="Kuo A."/>
            <person name="Mondo S."/>
            <person name="Pangilinan J."/>
            <person name="Riley R."/>
            <person name="LaButti K."/>
            <person name="Andreopoulos B."/>
            <person name="Lipzen A."/>
            <person name="Chen C."/>
            <person name="Yanf M."/>
            <person name="Daum C."/>
            <person name="Ng V."/>
            <person name="Clum A."/>
            <person name="Steindorff A."/>
            <person name="Ohm R."/>
            <person name="Martin F."/>
            <person name="Silar P."/>
            <person name="Natvig D."/>
            <person name="Lalanne C."/>
            <person name="Gautier V."/>
            <person name="Ament-velasquez S.L."/>
            <person name="Kruys A."/>
            <person name="Hutchinson M.I."/>
            <person name="Powell A.J."/>
            <person name="Barry K."/>
            <person name="Miller A.N."/>
            <person name="Grigoriev I.V."/>
            <person name="Debuchy R."/>
            <person name="Gladieux P."/>
            <person name="Thoren M.H."/>
            <person name="Johannesson H."/>
        </authorList>
    </citation>
    <scope>NUCLEOTIDE SEQUENCE</scope>
    <source>
        <strain evidence="5">SMH3187-1</strain>
    </source>
</reference>
<dbReference type="GO" id="GO:0016491">
    <property type="term" value="F:oxidoreductase activity"/>
    <property type="evidence" value="ECO:0007669"/>
    <property type="project" value="UniProtKB-KW"/>
</dbReference>